<evidence type="ECO:0000256" key="3">
    <source>
        <dbReference type="ARBA" id="ARBA00022946"/>
    </source>
</evidence>
<accession>A0ABC8VMK0</accession>
<evidence type="ECO:0000313" key="7">
    <source>
        <dbReference type="Proteomes" id="UP001497457"/>
    </source>
</evidence>
<dbReference type="PANTHER" id="PTHR13068:SF181">
    <property type="entry name" value="MTERF TRANSCRIPTION FACTOR"/>
    <property type="match status" value="1"/>
</dbReference>
<comment type="similarity">
    <text evidence="1">Belongs to the mTERF family.</text>
</comment>
<evidence type="ECO:0000313" key="6">
    <source>
        <dbReference type="EMBL" id="CAL5094853.1"/>
    </source>
</evidence>
<dbReference type="GO" id="GO:0006353">
    <property type="term" value="P:DNA-templated transcription termination"/>
    <property type="evidence" value="ECO:0007669"/>
    <property type="project" value="UniProtKB-KW"/>
</dbReference>
<keyword evidence="2" id="KW-0806">Transcription termination</keyword>
<evidence type="ECO:0000256" key="1">
    <source>
        <dbReference type="ARBA" id="ARBA00007692"/>
    </source>
</evidence>
<dbReference type="Gene3D" id="1.25.70.10">
    <property type="entry name" value="Transcription termination factor 3, mitochondrial"/>
    <property type="match status" value="2"/>
</dbReference>
<keyword evidence="7" id="KW-1185">Reference proteome</keyword>
<evidence type="ECO:0000256" key="4">
    <source>
        <dbReference type="SAM" id="SignalP"/>
    </source>
</evidence>
<keyword evidence="2" id="KW-0805">Transcription regulation</keyword>
<protein>
    <submittedName>
        <fullName evidence="5">Uncharacterized protein</fullName>
    </submittedName>
</protein>
<dbReference type="PANTHER" id="PTHR13068">
    <property type="entry name" value="CGI-12 PROTEIN-RELATED"/>
    <property type="match status" value="1"/>
</dbReference>
<organism evidence="5 7">
    <name type="scientific">Urochloa decumbens</name>
    <dbReference type="NCBI Taxonomy" id="240449"/>
    <lineage>
        <taxon>Eukaryota</taxon>
        <taxon>Viridiplantae</taxon>
        <taxon>Streptophyta</taxon>
        <taxon>Embryophyta</taxon>
        <taxon>Tracheophyta</taxon>
        <taxon>Spermatophyta</taxon>
        <taxon>Magnoliopsida</taxon>
        <taxon>Liliopsida</taxon>
        <taxon>Poales</taxon>
        <taxon>Poaceae</taxon>
        <taxon>PACMAD clade</taxon>
        <taxon>Panicoideae</taxon>
        <taxon>Panicodae</taxon>
        <taxon>Paniceae</taxon>
        <taxon>Melinidinae</taxon>
        <taxon>Urochloa</taxon>
    </lineage>
</organism>
<feature type="signal peptide" evidence="4">
    <location>
        <begin position="1"/>
        <end position="21"/>
    </location>
</feature>
<dbReference type="EMBL" id="OZ075119">
    <property type="protein sequence ID" value="CAL5094853.1"/>
    <property type="molecule type" value="Genomic_DNA"/>
</dbReference>
<feature type="chain" id="PRO_5044721079" evidence="4">
    <location>
        <begin position="22"/>
        <end position="400"/>
    </location>
</feature>
<keyword evidence="2" id="KW-0804">Transcription</keyword>
<keyword evidence="3" id="KW-0809">Transit peptide</keyword>
<dbReference type="EMBL" id="OZ075120">
    <property type="protein sequence ID" value="CAL4893478.1"/>
    <property type="molecule type" value="Genomic_DNA"/>
</dbReference>
<dbReference type="InterPro" id="IPR003690">
    <property type="entry name" value="MTERF"/>
</dbReference>
<name>A0ABC8VMK0_9POAL</name>
<reference evidence="5 7" key="2">
    <citation type="submission" date="2024-10" db="EMBL/GenBank/DDBJ databases">
        <authorList>
            <person name="Ryan C."/>
        </authorList>
    </citation>
    <scope>NUCLEOTIDE SEQUENCE [LARGE SCALE GENOMIC DNA]</scope>
</reference>
<dbReference type="FunFam" id="1.25.70.10:FF:000001">
    <property type="entry name" value="Mitochondrial transcription termination factor-like"/>
    <property type="match status" value="1"/>
</dbReference>
<evidence type="ECO:0000313" key="5">
    <source>
        <dbReference type="EMBL" id="CAL4893478.1"/>
    </source>
</evidence>
<dbReference type="SMART" id="SM00733">
    <property type="entry name" value="Mterf"/>
    <property type="match status" value="5"/>
</dbReference>
<dbReference type="Proteomes" id="UP001497457">
    <property type="component" value="Chromosome 10rd"/>
</dbReference>
<sequence length="400" mass="44440">MFASICRRLLLRLRQIPSAAGTNPSWPPNPIDLHFHGNSTSAIAGATAFEPCPATVSYLISCGLSPVVAAAAAASRKLRIRSTYRADAVRALFRSYGFTDADITGIVRQAPQILTLDPDRILRPKLDLFASLEVQPRKLASTPVLFVRSLDKHLIPCIQFLRGILGTDVDVCRAISRNPRGLTAADLDRNMRPAVDTLRRLGLPEASILKLLTIDLTVLRISPDRMSQIFEDLKSLGLGVTDTGFVPGIRALCCIRRETWLQRVALYQSFGVSEGELLKAIKMQPTIPLYTDENIKKKLRFLLDELKLELSEVMRQPVVISYSLEKCIIPRCAVLSVLMREGKIQPNINLLSALLGSARNFSKRYVLRYAHEVPDVVKAYEGKIAFEGFRGRDVLVPLNP</sequence>
<reference evidence="7" key="1">
    <citation type="submission" date="2024-06" db="EMBL/GenBank/DDBJ databases">
        <authorList>
            <person name="Ryan C."/>
        </authorList>
    </citation>
    <scope>NUCLEOTIDE SEQUENCE [LARGE SCALE GENOMIC DNA]</scope>
</reference>
<dbReference type="InterPro" id="IPR038538">
    <property type="entry name" value="MTERF_sf"/>
</dbReference>
<dbReference type="Pfam" id="PF02536">
    <property type="entry name" value="mTERF"/>
    <property type="match status" value="1"/>
</dbReference>
<keyword evidence="4" id="KW-0732">Signal</keyword>
<dbReference type="Proteomes" id="UP001497457">
    <property type="component" value="Chromosome 9rd"/>
</dbReference>
<dbReference type="AlphaFoldDB" id="A0ABC8VMK0"/>
<gene>
    <name evidence="6" type="ORF">URODEC1_LOCUS116072</name>
    <name evidence="5" type="ORF">URODEC1_LOCUS4806</name>
</gene>
<proteinExistence type="inferred from homology"/>
<evidence type="ECO:0000256" key="2">
    <source>
        <dbReference type="ARBA" id="ARBA00022472"/>
    </source>
</evidence>